<accession>A0A6B9V8V5</accession>
<reference evidence="1 2" key="1">
    <citation type="submission" date="2020-01" db="EMBL/GenBank/DDBJ databases">
        <title>Genome sequence of Arachis hypogaea, cultivar Shitouqi.</title>
        <authorList>
            <person name="Zhuang W."/>
            <person name="Chen H."/>
            <person name="Varshney R."/>
            <person name="Wang D."/>
            <person name="Ming R."/>
        </authorList>
    </citation>
    <scope>NUCLEOTIDE SEQUENCE [LARGE SCALE GENOMIC DNA]</scope>
    <source>
        <tissue evidence="1">Young leaf</tissue>
    </source>
</reference>
<evidence type="ECO:0000313" key="2">
    <source>
        <dbReference type="Proteomes" id="UP000464620"/>
    </source>
</evidence>
<protein>
    <submittedName>
        <fullName evidence="1">Uncharacterized protein</fullName>
    </submittedName>
</protein>
<dbReference type="Proteomes" id="UP000464620">
    <property type="component" value="Chromosome B09"/>
</dbReference>
<gene>
    <name evidence="1" type="ORF">DS421_19g647180</name>
</gene>
<sequence length="80" mass="9078">MLHPSLESFNAPQIINLDTNGPPSTLFRRIKILFHHVKYDTYSTLEPKRKVKFSSGSSSSLTSLIRSLNLFSSILDSKLR</sequence>
<dbReference type="AlphaFoldDB" id="A0A6B9V8V5"/>
<name>A0A6B9V8V5_ARAHY</name>
<dbReference type="EMBL" id="CP031001">
    <property type="protein sequence ID" value="QHN76808.1"/>
    <property type="molecule type" value="Genomic_DNA"/>
</dbReference>
<proteinExistence type="predicted"/>
<organism evidence="1 2">
    <name type="scientific">Arachis hypogaea</name>
    <name type="common">Peanut</name>
    <dbReference type="NCBI Taxonomy" id="3818"/>
    <lineage>
        <taxon>Eukaryota</taxon>
        <taxon>Viridiplantae</taxon>
        <taxon>Streptophyta</taxon>
        <taxon>Embryophyta</taxon>
        <taxon>Tracheophyta</taxon>
        <taxon>Spermatophyta</taxon>
        <taxon>Magnoliopsida</taxon>
        <taxon>eudicotyledons</taxon>
        <taxon>Gunneridae</taxon>
        <taxon>Pentapetalae</taxon>
        <taxon>rosids</taxon>
        <taxon>fabids</taxon>
        <taxon>Fabales</taxon>
        <taxon>Fabaceae</taxon>
        <taxon>Papilionoideae</taxon>
        <taxon>50 kb inversion clade</taxon>
        <taxon>dalbergioids sensu lato</taxon>
        <taxon>Dalbergieae</taxon>
        <taxon>Pterocarpus clade</taxon>
        <taxon>Arachis</taxon>
    </lineage>
</organism>
<evidence type="ECO:0000313" key="1">
    <source>
        <dbReference type="EMBL" id="QHN76808.1"/>
    </source>
</evidence>